<dbReference type="EMBL" id="NBSK02000009">
    <property type="protein sequence ID" value="KAJ0187311.1"/>
    <property type="molecule type" value="Genomic_DNA"/>
</dbReference>
<comment type="caution">
    <text evidence="2">The sequence shown here is derived from an EMBL/GenBank/DDBJ whole genome shotgun (WGS) entry which is preliminary data.</text>
</comment>
<reference evidence="2 3" key="1">
    <citation type="journal article" date="2017" name="Nat. Commun.">
        <title>Genome assembly with in vitro proximity ligation data and whole-genome triplication in lettuce.</title>
        <authorList>
            <person name="Reyes-Chin-Wo S."/>
            <person name="Wang Z."/>
            <person name="Yang X."/>
            <person name="Kozik A."/>
            <person name="Arikit S."/>
            <person name="Song C."/>
            <person name="Xia L."/>
            <person name="Froenicke L."/>
            <person name="Lavelle D.O."/>
            <person name="Truco M.J."/>
            <person name="Xia R."/>
            <person name="Zhu S."/>
            <person name="Xu C."/>
            <person name="Xu H."/>
            <person name="Xu X."/>
            <person name="Cox K."/>
            <person name="Korf I."/>
            <person name="Meyers B.C."/>
            <person name="Michelmore R.W."/>
        </authorList>
    </citation>
    <scope>NUCLEOTIDE SEQUENCE [LARGE SCALE GENOMIC DNA]</scope>
    <source>
        <strain evidence="3">cv. Salinas</strain>
        <tissue evidence="2">Seedlings</tissue>
    </source>
</reference>
<sequence length="102" mass="11858">MKRGSRKLWWFIPCTHRKRLRTESRLDVEVIIHTELVTIEEEPDTDDHDNGGEKPGKRVKTSKKKGEEIGRVFTAQYSLKNSYALFLNRMTSSRSFGGLQAY</sequence>
<organism evidence="2 3">
    <name type="scientific">Lactuca sativa</name>
    <name type="common">Garden lettuce</name>
    <dbReference type="NCBI Taxonomy" id="4236"/>
    <lineage>
        <taxon>Eukaryota</taxon>
        <taxon>Viridiplantae</taxon>
        <taxon>Streptophyta</taxon>
        <taxon>Embryophyta</taxon>
        <taxon>Tracheophyta</taxon>
        <taxon>Spermatophyta</taxon>
        <taxon>Magnoliopsida</taxon>
        <taxon>eudicotyledons</taxon>
        <taxon>Gunneridae</taxon>
        <taxon>Pentapetalae</taxon>
        <taxon>asterids</taxon>
        <taxon>campanulids</taxon>
        <taxon>Asterales</taxon>
        <taxon>Asteraceae</taxon>
        <taxon>Cichorioideae</taxon>
        <taxon>Cichorieae</taxon>
        <taxon>Lactucinae</taxon>
        <taxon>Lactuca</taxon>
    </lineage>
</organism>
<evidence type="ECO:0000313" key="3">
    <source>
        <dbReference type="Proteomes" id="UP000235145"/>
    </source>
</evidence>
<evidence type="ECO:0000256" key="1">
    <source>
        <dbReference type="SAM" id="MobiDB-lite"/>
    </source>
</evidence>
<gene>
    <name evidence="2" type="ORF">LSAT_V11C900489930</name>
</gene>
<evidence type="ECO:0000313" key="2">
    <source>
        <dbReference type="EMBL" id="KAJ0187311.1"/>
    </source>
</evidence>
<feature type="region of interest" description="Disordered" evidence="1">
    <location>
        <begin position="41"/>
        <end position="64"/>
    </location>
</feature>
<dbReference type="AlphaFoldDB" id="A0A9R1WTN9"/>
<dbReference type="Proteomes" id="UP000235145">
    <property type="component" value="Unassembled WGS sequence"/>
</dbReference>
<name>A0A9R1WTN9_LACSA</name>
<keyword evidence="3" id="KW-1185">Reference proteome</keyword>
<protein>
    <submittedName>
        <fullName evidence="2">Uncharacterized protein</fullName>
    </submittedName>
</protein>
<proteinExistence type="predicted"/>
<accession>A0A9R1WTN9</accession>
<dbReference type="Gramene" id="rna-gnl|WGS:NBSK|LSAT_9X83921_mrna">
    <property type="protein sequence ID" value="cds-PLY96448.1"/>
    <property type="gene ID" value="gene-LSAT_9X83921"/>
</dbReference>